<proteinExistence type="predicted"/>
<feature type="transmembrane region" description="Helical" evidence="1">
    <location>
        <begin position="164"/>
        <end position="186"/>
    </location>
</feature>
<evidence type="ECO:0000256" key="1">
    <source>
        <dbReference type="SAM" id="Phobius"/>
    </source>
</evidence>
<keyword evidence="1" id="KW-1133">Transmembrane helix</keyword>
<keyword evidence="1" id="KW-0472">Membrane</keyword>
<evidence type="ECO:0000313" key="2">
    <source>
        <dbReference type="EMBL" id="KAL1296930.1"/>
    </source>
</evidence>
<evidence type="ECO:0000313" key="3">
    <source>
        <dbReference type="Proteomes" id="UP001562354"/>
    </source>
</evidence>
<evidence type="ECO:0008006" key="4">
    <source>
        <dbReference type="Google" id="ProtNLM"/>
    </source>
</evidence>
<sequence length="243" mass="27521">MVLFLTIAALSIVRTRVRMITLGLLIAGSFQCDVWELGLFWSGMFLAEASLIQESFSDVEAKIEEGAPMHKEPPKHSESENKAFWYFAFVVGLVLLSIPPQKTEFAPFYSNLIKWSPQGLREGEKHRFWMAIGSVLVIWSINNALSLQGIFSCALGRYLGNISYALYLVHGFINHTLGYSVVYNLWENTTGKSTTRQYETGFALGGLIVIPAAIWAADLFWRYIDTPIVKFTRWLENQLLEPV</sequence>
<gene>
    <name evidence="2" type="ORF">AAFC00_004538</name>
</gene>
<dbReference type="GeneID" id="95978238"/>
<keyword evidence="1" id="KW-0812">Transmembrane</keyword>
<dbReference type="PANTHER" id="PTHR23028">
    <property type="entry name" value="ACETYLTRANSFERASE"/>
    <property type="match status" value="1"/>
</dbReference>
<organism evidence="2 3">
    <name type="scientific">Neodothiora populina</name>
    <dbReference type="NCBI Taxonomy" id="2781224"/>
    <lineage>
        <taxon>Eukaryota</taxon>
        <taxon>Fungi</taxon>
        <taxon>Dikarya</taxon>
        <taxon>Ascomycota</taxon>
        <taxon>Pezizomycotina</taxon>
        <taxon>Dothideomycetes</taxon>
        <taxon>Dothideomycetidae</taxon>
        <taxon>Dothideales</taxon>
        <taxon>Dothioraceae</taxon>
        <taxon>Neodothiora</taxon>
    </lineage>
</organism>
<keyword evidence="3" id="KW-1185">Reference proteome</keyword>
<protein>
    <recommendedName>
        <fullName evidence="4">Acyltransferase 3 domain-containing protein</fullName>
    </recommendedName>
</protein>
<dbReference type="Proteomes" id="UP001562354">
    <property type="component" value="Unassembled WGS sequence"/>
</dbReference>
<accession>A0ABR3P3Q6</accession>
<name>A0ABR3P3Q6_9PEZI</name>
<comment type="caution">
    <text evidence="2">The sequence shown here is derived from an EMBL/GenBank/DDBJ whole genome shotgun (WGS) entry which is preliminary data.</text>
</comment>
<dbReference type="InterPro" id="IPR050879">
    <property type="entry name" value="Acyltransferase_3"/>
</dbReference>
<feature type="transmembrane region" description="Helical" evidence="1">
    <location>
        <begin position="128"/>
        <end position="152"/>
    </location>
</feature>
<dbReference type="RefSeq" id="XP_069196612.1">
    <property type="nucleotide sequence ID" value="XM_069347772.1"/>
</dbReference>
<dbReference type="EMBL" id="JBFMKM010000016">
    <property type="protein sequence ID" value="KAL1296930.1"/>
    <property type="molecule type" value="Genomic_DNA"/>
</dbReference>
<feature type="transmembrane region" description="Helical" evidence="1">
    <location>
        <begin position="83"/>
        <end position="99"/>
    </location>
</feature>
<dbReference type="PANTHER" id="PTHR23028:SF134">
    <property type="entry name" value="PUTATIVE (AFU_ORTHOLOGUE AFUA_4G08520)-RELATED"/>
    <property type="match status" value="1"/>
</dbReference>
<feature type="transmembrane region" description="Helical" evidence="1">
    <location>
        <begin position="198"/>
        <end position="217"/>
    </location>
</feature>
<reference evidence="2 3" key="1">
    <citation type="submission" date="2024-07" db="EMBL/GenBank/DDBJ databases">
        <title>Draft sequence of the Neodothiora populina.</title>
        <authorList>
            <person name="Drown D.D."/>
            <person name="Schuette U.S."/>
            <person name="Buechlein A.B."/>
            <person name="Rusch D.R."/>
            <person name="Winton L.W."/>
            <person name="Adams G.A."/>
        </authorList>
    </citation>
    <scope>NUCLEOTIDE SEQUENCE [LARGE SCALE GENOMIC DNA]</scope>
    <source>
        <strain evidence="2 3">CPC 39397</strain>
    </source>
</reference>